<keyword evidence="3 7" id="KW-0812">Transmembrane</keyword>
<feature type="transmembrane region" description="Helical" evidence="7">
    <location>
        <begin position="12"/>
        <end position="33"/>
    </location>
</feature>
<evidence type="ECO:0000313" key="10">
    <source>
        <dbReference type="Proteomes" id="UP000728032"/>
    </source>
</evidence>
<feature type="compositionally biased region" description="Basic and acidic residues" evidence="6">
    <location>
        <begin position="154"/>
        <end position="166"/>
    </location>
</feature>
<evidence type="ECO:0000256" key="4">
    <source>
        <dbReference type="ARBA" id="ARBA00022989"/>
    </source>
</evidence>
<dbReference type="GO" id="GO:0016020">
    <property type="term" value="C:membrane"/>
    <property type="evidence" value="ECO:0007669"/>
    <property type="project" value="UniProtKB-SubCell"/>
</dbReference>
<dbReference type="AlphaFoldDB" id="A0A7R9LLX2"/>
<evidence type="ECO:0000256" key="5">
    <source>
        <dbReference type="ARBA" id="ARBA00023136"/>
    </source>
</evidence>
<dbReference type="Proteomes" id="UP000728032">
    <property type="component" value="Unassembled WGS sequence"/>
</dbReference>
<dbReference type="PANTHER" id="PTHR16172">
    <property type="entry name" value="MAJOR FACILITATOR SUPERFAMILY DOMAIN-CONTAINING PROTEIN 6-LIKE"/>
    <property type="match status" value="1"/>
</dbReference>
<evidence type="ECO:0000256" key="3">
    <source>
        <dbReference type="ARBA" id="ARBA00022692"/>
    </source>
</evidence>
<dbReference type="InterPro" id="IPR024989">
    <property type="entry name" value="MFS_assoc_dom"/>
</dbReference>
<feature type="domain" description="Major facilitator superfamily associated" evidence="8">
    <location>
        <begin position="1"/>
        <end position="341"/>
    </location>
</feature>
<name>A0A7R9LLX2_9ACAR</name>
<evidence type="ECO:0000259" key="8">
    <source>
        <dbReference type="Pfam" id="PF12832"/>
    </source>
</evidence>
<protein>
    <recommendedName>
        <fullName evidence="8">Major facilitator superfamily associated domain-containing protein</fullName>
    </recommendedName>
</protein>
<sequence length="350" mass="39771">MREIGITKIQSAWITSIVALISMTGPLCLGPIAYKYNKYKVILVFCLLLSFIAYTGLLFVPKVIITERQPKIYFDCSQSILRIEQCPNWEGQCHTFAKRPATNFSNFQLTSCAYECPYSGTYNASWYPIHVCFRSTNDEGNMCLVHNRDGVNSDIQASRRTDRPDGEPDSDGQSPNELIQFDSRFDRWPVIEGSKDDIVERVFSGLPTCTYQPAPPLLVNQKLYDNVQCRPFVHNCNIYCHINLRHRRKSSRDKDVPLRPPAPCLIETGDPKQTFYTYLLIRSVADFSLFTTYTLLDALSVAMTNDFDAIYGGFSKLWALMIPMIAWPPIAGQLVDYFSTADSPNYAPPI</sequence>
<evidence type="ECO:0000313" key="9">
    <source>
        <dbReference type="EMBL" id="CAD7644018.1"/>
    </source>
</evidence>
<dbReference type="InterPro" id="IPR051717">
    <property type="entry name" value="MFS_MFSD6"/>
</dbReference>
<evidence type="ECO:0000256" key="7">
    <source>
        <dbReference type="SAM" id="Phobius"/>
    </source>
</evidence>
<dbReference type="OrthoDB" id="6414167at2759"/>
<dbReference type="Pfam" id="PF12832">
    <property type="entry name" value="MFS_1_like"/>
    <property type="match status" value="1"/>
</dbReference>
<comment type="similarity">
    <text evidence="2">Belongs to the major facilitator superfamily. MFSD6 family.</text>
</comment>
<keyword evidence="4 7" id="KW-1133">Transmembrane helix</keyword>
<comment type="subcellular location">
    <subcellularLocation>
        <location evidence="1">Membrane</location>
        <topology evidence="1">Multi-pass membrane protein</topology>
    </subcellularLocation>
</comment>
<evidence type="ECO:0000256" key="1">
    <source>
        <dbReference type="ARBA" id="ARBA00004141"/>
    </source>
</evidence>
<dbReference type="PANTHER" id="PTHR16172:SF41">
    <property type="entry name" value="MAJOR FACILITATOR SUPERFAMILY DOMAIN-CONTAINING PROTEIN 6-LIKE"/>
    <property type="match status" value="1"/>
</dbReference>
<accession>A0A7R9LLX2</accession>
<gene>
    <name evidence="9" type="ORF">ONB1V03_LOCUS4438</name>
</gene>
<keyword evidence="10" id="KW-1185">Reference proteome</keyword>
<dbReference type="EMBL" id="CAJPVJ010001534">
    <property type="protein sequence ID" value="CAG2164891.1"/>
    <property type="molecule type" value="Genomic_DNA"/>
</dbReference>
<feature type="region of interest" description="Disordered" evidence="6">
    <location>
        <begin position="154"/>
        <end position="178"/>
    </location>
</feature>
<reference evidence="9" key="1">
    <citation type="submission" date="2020-11" db="EMBL/GenBank/DDBJ databases">
        <authorList>
            <person name="Tran Van P."/>
        </authorList>
    </citation>
    <scope>NUCLEOTIDE SEQUENCE</scope>
</reference>
<feature type="transmembrane region" description="Helical" evidence="7">
    <location>
        <begin position="39"/>
        <end position="60"/>
    </location>
</feature>
<evidence type="ECO:0000256" key="2">
    <source>
        <dbReference type="ARBA" id="ARBA00005241"/>
    </source>
</evidence>
<dbReference type="InterPro" id="IPR036259">
    <property type="entry name" value="MFS_trans_sf"/>
</dbReference>
<dbReference type="EMBL" id="OC916359">
    <property type="protein sequence ID" value="CAD7644018.1"/>
    <property type="molecule type" value="Genomic_DNA"/>
</dbReference>
<feature type="non-terminal residue" evidence="9">
    <location>
        <position position="1"/>
    </location>
</feature>
<keyword evidence="5 7" id="KW-0472">Membrane</keyword>
<proteinExistence type="inferred from homology"/>
<dbReference type="SUPFAM" id="SSF103473">
    <property type="entry name" value="MFS general substrate transporter"/>
    <property type="match status" value="1"/>
</dbReference>
<evidence type="ECO:0000256" key="6">
    <source>
        <dbReference type="SAM" id="MobiDB-lite"/>
    </source>
</evidence>
<organism evidence="9">
    <name type="scientific">Oppiella nova</name>
    <dbReference type="NCBI Taxonomy" id="334625"/>
    <lineage>
        <taxon>Eukaryota</taxon>
        <taxon>Metazoa</taxon>
        <taxon>Ecdysozoa</taxon>
        <taxon>Arthropoda</taxon>
        <taxon>Chelicerata</taxon>
        <taxon>Arachnida</taxon>
        <taxon>Acari</taxon>
        <taxon>Acariformes</taxon>
        <taxon>Sarcoptiformes</taxon>
        <taxon>Oribatida</taxon>
        <taxon>Brachypylina</taxon>
        <taxon>Oppioidea</taxon>
        <taxon>Oppiidae</taxon>
        <taxon>Oppiella</taxon>
    </lineage>
</organism>